<evidence type="ECO:0000256" key="1">
    <source>
        <dbReference type="SAM" id="MobiDB-lite"/>
    </source>
</evidence>
<dbReference type="EMBL" id="JAGRRH010000001">
    <property type="protein sequence ID" value="KAG7373949.1"/>
    <property type="molecule type" value="Genomic_DNA"/>
</dbReference>
<reference evidence="2" key="1">
    <citation type="journal article" date="2021" name="Sci. Rep.">
        <title>Diploid genomic architecture of Nitzschia inconspicua, an elite biomass production diatom.</title>
        <authorList>
            <person name="Oliver A."/>
            <person name="Podell S."/>
            <person name="Pinowska A."/>
            <person name="Traller J.C."/>
            <person name="Smith S.R."/>
            <person name="McClure R."/>
            <person name="Beliaev A."/>
            <person name="Bohutskyi P."/>
            <person name="Hill E.A."/>
            <person name="Rabines A."/>
            <person name="Zheng H."/>
            <person name="Allen L.Z."/>
            <person name="Kuo A."/>
            <person name="Grigoriev I.V."/>
            <person name="Allen A.E."/>
            <person name="Hazlebeck D."/>
            <person name="Allen E.E."/>
        </authorList>
    </citation>
    <scope>NUCLEOTIDE SEQUENCE</scope>
    <source>
        <strain evidence="2">Hildebrandi</strain>
    </source>
</reference>
<gene>
    <name evidence="2" type="ORF">IV203_013044</name>
</gene>
<name>A0A9K3Q9W6_9STRA</name>
<comment type="caution">
    <text evidence="2">The sequence shown here is derived from an EMBL/GenBank/DDBJ whole genome shotgun (WGS) entry which is preliminary data.</text>
</comment>
<dbReference type="Proteomes" id="UP000693970">
    <property type="component" value="Unassembled WGS sequence"/>
</dbReference>
<dbReference type="AlphaFoldDB" id="A0A9K3Q9W6"/>
<evidence type="ECO:0000313" key="3">
    <source>
        <dbReference type="Proteomes" id="UP000693970"/>
    </source>
</evidence>
<evidence type="ECO:0000313" key="2">
    <source>
        <dbReference type="EMBL" id="KAG7373949.1"/>
    </source>
</evidence>
<feature type="compositionally biased region" description="Acidic residues" evidence="1">
    <location>
        <begin position="208"/>
        <end position="217"/>
    </location>
</feature>
<keyword evidence="3" id="KW-1185">Reference proteome</keyword>
<reference evidence="2" key="2">
    <citation type="submission" date="2021-04" db="EMBL/GenBank/DDBJ databases">
        <authorList>
            <person name="Podell S."/>
        </authorList>
    </citation>
    <scope>NUCLEOTIDE SEQUENCE</scope>
    <source>
        <strain evidence="2">Hildebrandi</strain>
    </source>
</reference>
<sequence>MDVLPVLTPRFLEDYPSKEEQLGLTIFPTPRYPEDSPATFVKDNTHKYLTQRWLSLTTPNHPNGFGRTNTNDDTLSPSFSYEDDAVPMWISPTTSFQTTPVESLALTVNLQNLPAIPSTSLTRTFDSNDKKDIPSVIFIRTKRWVGETNVSFLPLSECPVYIEEEDDVVSALADNPDEDDVGVLPHATYDVLANIFDEIYKDDTKVNEEDDQDDDSAEMPSQK</sequence>
<organism evidence="2 3">
    <name type="scientific">Nitzschia inconspicua</name>
    <dbReference type="NCBI Taxonomy" id="303405"/>
    <lineage>
        <taxon>Eukaryota</taxon>
        <taxon>Sar</taxon>
        <taxon>Stramenopiles</taxon>
        <taxon>Ochrophyta</taxon>
        <taxon>Bacillariophyta</taxon>
        <taxon>Bacillariophyceae</taxon>
        <taxon>Bacillariophycidae</taxon>
        <taxon>Bacillariales</taxon>
        <taxon>Bacillariaceae</taxon>
        <taxon>Nitzschia</taxon>
    </lineage>
</organism>
<feature type="region of interest" description="Disordered" evidence="1">
    <location>
        <begin position="202"/>
        <end position="223"/>
    </location>
</feature>
<accession>A0A9K3Q9W6</accession>
<protein>
    <submittedName>
        <fullName evidence="2">Uncharacterized protein</fullName>
    </submittedName>
</protein>
<proteinExistence type="predicted"/>